<dbReference type="Proteomes" id="UP000092839">
    <property type="component" value="Chromosome"/>
</dbReference>
<proteinExistence type="predicted"/>
<dbReference type="SUPFAM" id="SSF55961">
    <property type="entry name" value="Bet v1-like"/>
    <property type="match status" value="1"/>
</dbReference>
<dbReference type="InterPro" id="IPR023393">
    <property type="entry name" value="START-like_dom_sf"/>
</dbReference>
<reference evidence="1 2" key="1">
    <citation type="submission" date="2016-07" db="EMBL/GenBank/DDBJ databases">
        <title>Complete genome sequence of Bradyrhizobium icense LMTR 13T, a potential inoculant strain isolated from lima bean (Phaseolus lunatus) in Peru.</title>
        <authorList>
            <person name="Ormeno-Orrillo E."/>
            <person name="Duran D."/>
            <person name="Rogel M.A."/>
            <person name="Rey L."/>
            <person name="Imperial J."/>
            <person name="Ruiz-Argueso T."/>
            <person name="Martinez-Romero E."/>
        </authorList>
    </citation>
    <scope>NUCLEOTIDE SEQUENCE [LARGE SCALE GENOMIC DNA]</scope>
    <source>
        <strain evidence="1 2">LMTR 13</strain>
    </source>
</reference>
<evidence type="ECO:0000313" key="2">
    <source>
        <dbReference type="Proteomes" id="UP000092839"/>
    </source>
</evidence>
<dbReference type="EMBL" id="CP016428">
    <property type="protein sequence ID" value="ANW04767.1"/>
    <property type="molecule type" value="Genomic_DNA"/>
</dbReference>
<keyword evidence="2" id="KW-1185">Reference proteome</keyword>
<dbReference type="Pfam" id="PF10604">
    <property type="entry name" value="Polyketide_cyc2"/>
    <property type="match status" value="1"/>
</dbReference>
<gene>
    <name evidence="1" type="ORF">LMTR13_36145</name>
</gene>
<accession>A0A1B1UPT5</accession>
<dbReference type="KEGG" id="bic:LMTR13_36145"/>
<organism evidence="1 2">
    <name type="scientific">Bradyrhizobium icense</name>
    <dbReference type="NCBI Taxonomy" id="1274631"/>
    <lineage>
        <taxon>Bacteria</taxon>
        <taxon>Pseudomonadati</taxon>
        <taxon>Pseudomonadota</taxon>
        <taxon>Alphaproteobacteria</taxon>
        <taxon>Hyphomicrobiales</taxon>
        <taxon>Nitrobacteraceae</taxon>
        <taxon>Bradyrhizobium</taxon>
    </lineage>
</organism>
<dbReference type="STRING" id="1274631.LMTR13_36145"/>
<evidence type="ECO:0000313" key="1">
    <source>
        <dbReference type="EMBL" id="ANW04767.1"/>
    </source>
</evidence>
<name>A0A1B1UPT5_9BRAD</name>
<dbReference type="CDD" id="cd07821">
    <property type="entry name" value="PYR_PYL_RCAR_like"/>
    <property type="match status" value="1"/>
</dbReference>
<dbReference type="RefSeq" id="WP_065731907.1">
    <property type="nucleotide sequence ID" value="NZ_CP016428.1"/>
</dbReference>
<dbReference type="Gene3D" id="3.30.530.20">
    <property type="match status" value="1"/>
</dbReference>
<dbReference type="AlphaFoldDB" id="A0A1B1UPT5"/>
<sequence length="133" mass="14625">MASIHKEILIDANPADVWDALRDFGALHTRLVPGFVTDTKLDGDARIVTFANGTVAREILVDCDDARRRLVYAIVSDRIKQHSASAQVFDDGNGRTRFVWIADVLPNEIAPYMDAQMDLGLIAMQKALGRSAA</sequence>
<protein>
    <submittedName>
        <fullName evidence="1">Polyketide cyclase</fullName>
    </submittedName>
</protein>
<dbReference type="OrthoDB" id="1364128at2"/>
<dbReference type="InterPro" id="IPR019587">
    <property type="entry name" value="Polyketide_cyclase/dehydratase"/>
</dbReference>